<dbReference type="InterPro" id="IPR036249">
    <property type="entry name" value="Thioredoxin-like_sf"/>
</dbReference>
<comment type="caution">
    <text evidence="2">The sequence shown here is derived from an EMBL/GenBank/DDBJ whole genome shotgun (WGS) entry which is preliminary data.</text>
</comment>
<proteinExistence type="predicted"/>
<accession>A0A841KKT4</accession>
<gene>
    <name evidence="2" type="ORF">HNQ86_001892</name>
</gene>
<name>A0A841KKT4_9GAMM</name>
<dbReference type="AlphaFoldDB" id="A0A841KKT4"/>
<dbReference type="PANTHER" id="PTHR35272:SF4">
    <property type="entry name" value="THIOL:DISULFIDE INTERCHANGE PROTEIN DSBG"/>
    <property type="match status" value="1"/>
</dbReference>
<evidence type="ECO:0000313" key="3">
    <source>
        <dbReference type="Proteomes" id="UP000560000"/>
    </source>
</evidence>
<dbReference type="RefSeq" id="WP_161782310.1">
    <property type="nucleotide sequence ID" value="NZ_JACHET010000001.1"/>
</dbReference>
<dbReference type="OrthoDB" id="5298214at2"/>
<dbReference type="EMBL" id="JACHET010000001">
    <property type="protein sequence ID" value="MBB6184547.1"/>
    <property type="molecule type" value="Genomic_DNA"/>
</dbReference>
<dbReference type="SUPFAM" id="SSF52833">
    <property type="entry name" value="Thioredoxin-like"/>
    <property type="match status" value="1"/>
</dbReference>
<organism evidence="2 3">
    <name type="scientific">Oleiagrimonas soli</name>
    <dbReference type="NCBI Taxonomy" id="1543381"/>
    <lineage>
        <taxon>Bacteria</taxon>
        <taxon>Pseudomonadati</taxon>
        <taxon>Pseudomonadota</taxon>
        <taxon>Gammaproteobacteria</taxon>
        <taxon>Lysobacterales</taxon>
        <taxon>Rhodanobacteraceae</taxon>
        <taxon>Oleiagrimonas</taxon>
    </lineage>
</organism>
<reference evidence="2 3" key="1">
    <citation type="submission" date="2020-08" db="EMBL/GenBank/DDBJ databases">
        <title>Genomic Encyclopedia of Type Strains, Phase IV (KMG-IV): sequencing the most valuable type-strain genomes for metagenomic binning, comparative biology and taxonomic classification.</title>
        <authorList>
            <person name="Goeker M."/>
        </authorList>
    </citation>
    <scope>NUCLEOTIDE SEQUENCE [LARGE SCALE GENOMIC DNA]</scope>
    <source>
        <strain evidence="2 3">DSM 107085</strain>
    </source>
</reference>
<dbReference type="GO" id="GO:0016853">
    <property type="term" value="F:isomerase activity"/>
    <property type="evidence" value="ECO:0007669"/>
    <property type="project" value="UniProtKB-KW"/>
</dbReference>
<evidence type="ECO:0000313" key="2">
    <source>
        <dbReference type="EMBL" id="MBB6184547.1"/>
    </source>
</evidence>
<dbReference type="InterPro" id="IPR051470">
    <property type="entry name" value="Thiol:disulfide_interchange"/>
</dbReference>
<dbReference type="PANTHER" id="PTHR35272">
    <property type="entry name" value="THIOL:DISULFIDE INTERCHANGE PROTEIN DSBC-RELATED"/>
    <property type="match status" value="1"/>
</dbReference>
<dbReference type="InterPro" id="IPR012336">
    <property type="entry name" value="Thioredoxin-like_fold"/>
</dbReference>
<dbReference type="Gene3D" id="3.40.30.10">
    <property type="entry name" value="Glutaredoxin"/>
    <property type="match status" value="1"/>
</dbReference>
<evidence type="ECO:0000259" key="1">
    <source>
        <dbReference type="Pfam" id="PF13098"/>
    </source>
</evidence>
<keyword evidence="2" id="KW-0413">Isomerase</keyword>
<feature type="domain" description="Thioredoxin-like fold" evidence="1">
    <location>
        <begin position="23"/>
        <end position="153"/>
    </location>
</feature>
<dbReference type="Pfam" id="PF13098">
    <property type="entry name" value="Thioredoxin_2"/>
    <property type="match status" value="1"/>
</dbReference>
<dbReference type="Proteomes" id="UP000560000">
    <property type="component" value="Unassembled WGS sequence"/>
</dbReference>
<protein>
    <submittedName>
        <fullName evidence="2">Protein-disulfide isomerase</fullName>
    </submittedName>
</protein>
<sequence>MQAFWTQAMQLPGIDTGPADSNKRMLVIFDPDCPVCARQWRVLQPYLDRVRIHWVPVAYINGASLHRAAAILSAADPASALARNEQGFDFRRQQGGLAIPSDISAQALDTVRANTRTLMRDAGVIATPTLGFELYPHKRYYRMLGMLDAAGMKRAVDTLGHTMDPWHAESTTAEQHSP</sequence>